<accession>A0A0S6VY97</accession>
<dbReference type="PANTHER" id="PTHR40094">
    <property type="entry name" value="ALPHA-2-MACROGLOBULIN HOMOLOG"/>
    <property type="match status" value="1"/>
</dbReference>
<gene>
    <name evidence="6" type="ORF">U14_02114</name>
</gene>
<feature type="chain" id="PRO_5006631579" evidence="3">
    <location>
        <begin position="24"/>
        <end position="1832"/>
    </location>
</feature>
<organism evidence="6">
    <name type="scientific">Candidatus Moduliflexus flocculans</name>
    <dbReference type="NCBI Taxonomy" id="1499966"/>
    <lineage>
        <taxon>Bacteria</taxon>
        <taxon>Candidatus Moduliflexota</taxon>
        <taxon>Candidatus Moduliflexia</taxon>
        <taxon>Candidatus Moduliflexales</taxon>
        <taxon>Candidatus Moduliflexaceae</taxon>
    </lineage>
</organism>
<feature type="signal peptide" evidence="3">
    <location>
        <begin position="1"/>
        <end position="23"/>
    </location>
</feature>
<dbReference type="InterPro" id="IPR047565">
    <property type="entry name" value="Alpha-macroglob_thiol-ester_cl"/>
</dbReference>
<dbReference type="Pfam" id="PF07703">
    <property type="entry name" value="A2M_BRD"/>
    <property type="match status" value="1"/>
</dbReference>
<dbReference type="SMART" id="SM01359">
    <property type="entry name" value="A2M_N_2"/>
    <property type="match status" value="1"/>
</dbReference>
<evidence type="ECO:0000256" key="3">
    <source>
        <dbReference type="SAM" id="SignalP"/>
    </source>
</evidence>
<dbReference type="InterPro" id="IPR011625">
    <property type="entry name" value="A2M_N_BRD"/>
</dbReference>
<name>A0A0S6VY97_9BACT</name>
<proteinExistence type="inferred from homology"/>
<dbReference type="InterPro" id="IPR011626">
    <property type="entry name" value="Alpha-macroglobulin_TED"/>
</dbReference>
<dbReference type="Pfam" id="PF17973">
    <property type="entry name" value="bMG10"/>
    <property type="match status" value="1"/>
</dbReference>
<dbReference type="InterPro" id="IPR051802">
    <property type="entry name" value="YfhM-like"/>
</dbReference>
<dbReference type="Gene3D" id="2.60.40.3710">
    <property type="match status" value="1"/>
</dbReference>
<evidence type="ECO:0000259" key="5">
    <source>
        <dbReference type="SMART" id="SM01360"/>
    </source>
</evidence>
<sequence>MKIMMTKLSFLLLFALLAGLTGAAEQPLDIISATPQGDLNSLDDAQAITVTFNLPVVALSGVEADVKEGMITLDPTANGTFRWMGTSTLSFTPDAPLAYSTRYVATVKAGLKAVTGETLAKDYTFSFVTPRPQVKDSFPYQEQQYVTLQQPLYLQFDQPVDPAEVTKFATLIGEGSKKGVPIAAAAIQQADVDQGQAYWLEAGNAAQVKILPQQPLDMEKVYTLKLKAGLPGKGGNLGMAQPYELKFTTYNHFRVEGVFPARDFECGTTYYPEQGLRLVLSNAASGDAIMQHLKIVPEVAFEKDETYETSEFYLQPKFEPNTKYSLTVTAGLQDIFGNELKEDQNFEFTTSDFAPYITMPSGRMISEAYLGTRFPIKVMNVTDAPLQMKTYRTPEDALKAAKAMGNYEFDLADPDIDRTYRPDIIHNKVAMMPFDLKEALNKGEETGIIGMKLGYNWCDGSQHDYKSLIFLTNMSVSAKFSAINNLFWVTKLQDSSPVADADVELYDENQQFLWKGKTDANGFAESPGWKALGLKVTSSWEQPWVFALVRSGKDQVIVHSKDGTGLWPYRFGISYEQAAEHQTNDGYLFTERGIYRPGEEVRVVGIIRDKQAGEFVIPKAMKVDVIVRDPDGKEVFKQELPVSEFGSIHFPMTLASSAKLGEYGIECKFPMPAYIELPKEDAEYFNRSIYGTFQVEQFRPVEFEVKVDLPQAEYIKGDAASGKIGATYLFGGAVRNVPLDWNISRSYYLFEPESPALKGFSFNIYDRNWGGSVAQQTAALDDKGEYQFNYTLKDEDVGAYTYTIEATVTDTNKRQVSNRQQVVVHGGEYYIGLKPASFFASINKDFAISTVAVNPQEQPIAGQNYTVQVKRIWWESARRAGNGGRLYWESEQKEEVAQEFQVTSAKAAQDLKLSLDKVGYYKVVADGKDSRGNPIKAEDYFYAVGDGYAAWMRSDDDYVEIVADAKAYRPGDTAHILVKSPYEAATALVTVEREGVIERWVEPVNGSADTIDVPIQANYIPNVYVGVILIQGRVAYDKIEDDLDLGKPGFKIGYAGFKVNPSERRLTVNVATDKEEYRPGNEVEIQLDVTDANGKGREAEVVVSVVDVGVLNLIGYNTPDPFDYFYRERPLCVLTSELRNNIVGQRNYSEKGEKQGGGGLDMAEMMKLIEMREKFRPTAYHNPEVRTDANGKATVKFTLPDNLTAFKVMATAHTKDAHFGAGDKRFKVNKNLMLTSSLPAFMRIGDTIKAGVMAHNRTEQDGQAAIQAEADGVELTSEDVQQATLPKSDKEEVLFSYTAKEERDATFMFRGKMGEETDGVKITIPVLLHRLPLTTALFGSTTENVHRETVAVPDDATPGWGNVTVSLASTIFTDIKGGVEFLFDYPYGCLEQKTSRILPIILAEELIKGFNLDVFKDDDYRKVVQSTLDEFADYQHESGGFGYWKTPRWPSPFLSAYAVFALKMAQEKGYAVDTDMEQKAVTYLENVLKGQNERATAYRYNDLAWNATDAFILYTLSLYDKYEASYATRLYNVRERMPVFGKALLLKAVAQGKGDKLIRSTLTKEILNAARVDARTASFDESDNGDLAWIHHSNVRTTAAAAQALMETQGATKETESFIPKAIEWLLLERKNQAAWRTTQENLFVFYALSTYLNTFEGTAPNFTGKVLLNGQEILSEMFKGRTVKLVGVEKPLDDFAKTPQNDLEFVKEGDGRLYYTATMTYLPSGEPEPIDYGMAVQKKMTVVKGQGVGTDMFYRGDLVKIELTVTTPRDRLFVALDDPLPAGFRALNFGLQTTDQSLRDLIKGETPFVFRSRSTSSSIRLSSSCVALRSP</sequence>
<dbReference type="Gene3D" id="1.50.10.20">
    <property type="match status" value="1"/>
</dbReference>
<dbReference type="SMART" id="SM01419">
    <property type="entry name" value="Thiol-ester_cl"/>
    <property type="match status" value="1"/>
</dbReference>
<dbReference type="SMART" id="SM01360">
    <property type="entry name" value="A2M"/>
    <property type="match status" value="1"/>
</dbReference>
<keyword evidence="7" id="KW-1185">Reference proteome</keyword>
<dbReference type="InterPro" id="IPR001599">
    <property type="entry name" value="Macroglobln_a2"/>
</dbReference>
<evidence type="ECO:0000313" key="7">
    <source>
        <dbReference type="Proteomes" id="UP000030700"/>
    </source>
</evidence>
<evidence type="ECO:0000256" key="2">
    <source>
        <dbReference type="ARBA" id="ARBA00022729"/>
    </source>
</evidence>
<feature type="domain" description="Alpha-2-macroglobulin bait region" evidence="4">
    <location>
        <begin position="959"/>
        <end position="1113"/>
    </location>
</feature>
<dbReference type="Pfam" id="PF00207">
    <property type="entry name" value="A2M"/>
    <property type="match status" value="1"/>
</dbReference>
<keyword evidence="2 3" id="KW-0732">Signal</keyword>
<dbReference type="STRING" id="1499966.U14_02114"/>
<dbReference type="CDD" id="cd02891">
    <property type="entry name" value="A2M_like"/>
    <property type="match status" value="1"/>
</dbReference>
<dbReference type="GO" id="GO:0005615">
    <property type="term" value="C:extracellular space"/>
    <property type="evidence" value="ECO:0007669"/>
    <property type="project" value="InterPro"/>
</dbReference>
<dbReference type="PANTHER" id="PTHR40094:SF1">
    <property type="entry name" value="UBIQUITIN DOMAIN-CONTAINING PROTEIN"/>
    <property type="match status" value="1"/>
</dbReference>
<dbReference type="InterPro" id="IPR032812">
    <property type="entry name" value="SbsA_Ig"/>
</dbReference>
<dbReference type="Gene3D" id="2.60.40.1930">
    <property type="match status" value="1"/>
</dbReference>
<dbReference type="Proteomes" id="UP000030700">
    <property type="component" value="Unassembled WGS sequence"/>
</dbReference>
<evidence type="ECO:0000313" key="6">
    <source>
        <dbReference type="EMBL" id="GAK50873.1"/>
    </source>
</evidence>
<dbReference type="Pfam" id="PF01835">
    <property type="entry name" value="MG2"/>
    <property type="match status" value="1"/>
</dbReference>
<dbReference type="SUPFAM" id="SSF48239">
    <property type="entry name" value="Terpenoid cyclases/Protein prenyltransferases"/>
    <property type="match status" value="1"/>
</dbReference>
<dbReference type="InterPro" id="IPR008930">
    <property type="entry name" value="Terpenoid_cyclase/PrenylTrfase"/>
</dbReference>
<protein>
    <submittedName>
        <fullName evidence="6">Putative alpha-2-macroglobulin domain protein</fullName>
    </submittedName>
</protein>
<dbReference type="GO" id="GO:0004866">
    <property type="term" value="F:endopeptidase inhibitor activity"/>
    <property type="evidence" value="ECO:0007669"/>
    <property type="project" value="InterPro"/>
</dbReference>
<evidence type="ECO:0000259" key="4">
    <source>
        <dbReference type="SMART" id="SM01359"/>
    </source>
</evidence>
<feature type="domain" description="Alpha-2-macroglobulin" evidence="5">
    <location>
        <begin position="1178"/>
        <end position="1268"/>
    </location>
</feature>
<dbReference type="Pfam" id="PF07678">
    <property type="entry name" value="TED_complement"/>
    <property type="match status" value="1"/>
</dbReference>
<comment type="similarity">
    <text evidence="1">Belongs to the protease inhibitor I39 (alpha-2-macroglobulin) family. Bacterial alpha-2-macroglobulin subfamily.</text>
</comment>
<reference evidence="6" key="1">
    <citation type="journal article" date="2015" name="PeerJ">
        <title>First genomic representation of candidate bacterial phylum KSB3 points to enhanced environmental sensing as a trigger of wastewater bulking.</title>
        <authorList>
            <person name="Sekiguchi Y."/>
            <person name="Ohashi A."/>
            <person name="Parks D.H."/>
            <person name="Yamauchi T."/>
            <person name="Tyson G.W."/>
            <person name="Hugenholtz P."/>
        </authorList>
    </citation>
    <scope>NUCLEOTIDE SEQUENCE [LARGE SCALE GENOMIC DNA]</scope>
</reference>
<dbReference type="Pfam" id="PF11974">
    <property type="entry name" value="bMG3"/>
    <property type="match status" value="1"/>
</dbReference>
<dbReference type="HOGENOM" id="CLU_002018_0_0_0"/>
<dbReference type="InterPro" id="IPR002890">
    <property type="entry name" value="MG2"/>
</dbReference>
<dbReference type="InterPro" id="IPR021868">
    <property type="entry name" value="Alpha_2_Macroglob_MG3"/>
</dbReference>
<evidence type="ECO:0000256" key="1">
    <source>
        <dbReference type="ARBA" id="ARBA00010556"/>
    </source>
</evidence>
<dbReference type="EMBL" id="DF820456">
    <property type="protein sequence ID" value="GAK50873.1"/>
    <property type="molecule type" value="Genomic_DNA"/>
</dbReference>
<dbReference type="InterPro" id="IPR041246">
    <property type="entry name" value="Bact_MG10"/>
</dbReference>
<dbReference type="Pfam" id="PF13205">
    <property type="entry name" value="Big_5"/>
    <property type="match status" value="3"/>
</dbReference>